<organism evidence="1 2">
    <name type="scientific">Amphibacillus marinus</name>
    <dbReference type="NCBI Taxonomy" id="872970"/>
    <lineage>
        <taxon>Bacteria</taxon>
        <taxon>Bacillati</taxon>
        <taxon>Bacillota</taxon>
        <taxon>Bacilli</taxon>
        <taxon>Bacillales</taxon>
        <taxon>Bacillaceae</taxon>
        <taxon>Amphibacillus</taxon>
    </lineage>
</organism>
<reference evidence="1 2" key="1">
    <citation type="submission" date="2016-10" db="EMBL/GenBank/DDBJ databases">
        <authorList>
            <person name="de Groot N.N."/>
        </authorList>
    </citation>
    <scope>NUCLEOTIDE SEQUENCE [LARGE SCALE GENOMIC DNA]</scope>
    <source>
        <strain evidence="1 2">CGMCC 1.10434</strain>
    </source>
</reference>
<gene>
    <name evidence="1" type="ORF">SAMN04488134_109146</name>
</gene>
<sequence length="166" mass="18981">MKEWKTFFWFTLLVLLVGCQATEQIPEGYYDYEKAPVAEAISTVSFNPETPQYVPMQVEFIISDPYQISGTTYEALDISFYSRNNDLLTYQVTDGFFEELADGEIVELDRAINGQYMTNDFAQVLVWEKDGLSYKLEFRSSIIGKEASSGRVTKAELLKVAQSFQL</sequence>
<proteinExistence type="predicted"/>
<dbReference type="AlphaFoldDB" id="A0A1H8R473"/>
<dbReference type="OrthoDB" id="2971753at2"/>
<dbReference type="Proteomes" id="UP000199300">
    <property type="component" value="Unassembled WGS sequence"/>
</dbReference>
<evidence type="ECO:0000313" key="1">
    <source>
        <dbReference type="EMBL" id="SEO61192.1"/>
    </source>
</evidence>
<dbReference type="PROSITE" id="PS51257">
    <property type="entry name" value="PROKAR_LIPOPROTEIN"/>
    <property type="match status" value="1"/>
</dbReference>
<protein>
    <recommendedName>
        <fullName evidence="3">DUF4367 domain-containing protein</fullName>
    </recommendedName>
</protein>
<evidence type="ECO:0008006" key="3">
    <source>
        <dbReference type="Google" id="ProtNLM"/>
    </source>
</evidence>
<accession>A0A1H8R473</accession>
<dbReference type="EMBL" id="FODJ01000009">
    <property type="protein sequence ID" value="SEO61192.1"/>
    <property type="molecule type" value="Genomic_DNA"/>
</dbReference>
<evidence type="ECO:0000313" key="2">
    <source>
        <dbReference type="Proteomes" id="UP000199300"/>
    </source>
</evidence>
<dbReference type="RefSeq" id="WP_091498961.1">
    <property type="nucleotide sequence ID" value="NZ_FODJ01000009.1"/>
</dbReference>
<keyword evidence="2" id="KW-1185">Reference proteome</keyword>
<name>A0A1H8R473_9BACI</name>